<dbReference type="EMBL" id="JBDFQZ010000004">
    <property type="protein sequence ID" value="KAK9733433.1"/>
    <property type="molecule type" value="Genomic_DNA"/>
</dbReference>
<feature type="compositionally biased region" description="Basic and acidic residues" evidence="3">
    <location>
        <begin position="489"/>
        <end position="501"/>
    </location>
</feature>
<dbReference type="EMBL" id="JBDFQZ010000004">
    <property type="protein sequence ID" value="KAK9733441.1"/>
    <property type="molecule type" value="Genomic_DNA"/>
</dbReference>
<protein>
    <submittedName>
        <fullName evidence="4">Uncharacterized protein</fullName>
    </submittedName>
</protein>
<feature type="region of interest" description="Disordered" evidence="3">
    <location>
        <begin position="489"/>
        <end position="508"/>
    </location>
</feature>
<dbReference type="EMBL" id="JBDFQZ010000004">
    <property type="protein sequence ID" value="KAK9733436.1"/>
    <property type="molecule type" value="Genomic_DNA"/>
</dbReference>
<dbReference type="PANTHER" id="PTHR34224:SF4">
    <property type="entry name" value="INTERACTOR OF CONSTITUTIVE ACTIVE ROPS 2, CHLOROPLASTIC"/>
    <property type="match status" value="1"/>
</dbReference>
<feature type="compositionally biased region" description="Low complexity" evidence="3">
    <location>
        <begin position="17"/>
        <end position="32"/>
    </location>
</feature>
<evidence type="ECO:0000256" key="3">
    <source>
        <dbReference type="SAM" id="MobiDB-lite"/>
    </source>
</evidence>
<dbReference type="EMBL" id="JBDFQZ010000004">
    <property type="protein sequence ID" value="KAK9733434.1"/>
    <property type="molecule type" value="Genomic_DNA"/>
</dbReference>
<sequence>MQTPKASRNGSVEVSQRKSQSTQTLQKSSPSTNHTSRPLKITASGSDSGASPNTSSRTPRNTTPKVLDRGSPGSPMTEKKRVSKLSELESQLAQLEDELKKSKEQLNSSETLKLRAMQEVEEMKKQLAVVSTRLEESQQQLHEFSTSDDNRIQELRKLSKERDRVWQLELDAIQKQRSMDSAALASALNEIQKLKKQLKMVTMFEAAQSSHKDTAHDEIERLRFDLSKTVSLVENMRNQLSDCKRSEVRALEVAKETQTQLGEAMTIAEALRSELFKSKETYKGLASELERSKEKSRSLESLVKELEENLQNRSKYSSDGSKDVEAEHEKAIETMERKAELDALKLEICELKSALEASELKYQEEYVQSMLQIRNAFDLVERSKSETGARQAELDAELKKARSTMDELKSKLTFKETEVKNTLTQNMDLNATIDENETDTTTKKSELETELKMLKGDLEDLKAVLLDKETKIQSTREFNEMLKAEIQKRESSRTKTKKEISDSAETAKAAEQEALMKLGYTTEEADKSSRKSTRVAEQLDAAQIANTELEAELRRLKVQSDQWRKAAEEAAVMLSTGSNGKFVDCTVSLDSTYTSITSKMDGLTNDMDDDYPKKKNGNMLKKIGVLWKKGQK</sequence>
<proteinExistence type="inferred from homology"/>
<evidence type="ECO:0000256" key="2">
    <source>
        <dbReference type="ARBA" id="ARBA00023054"/>
    </source>
</evidence>
<evidence type="ECO:0000256" key="1">
    <source>
        <dbReference type="ARBA" id="ARBA00009778"/>
    </source>
</evidence>
<accession>A0AAW1LJG9</accession>
<organism evidence="4 5">
    <name type="scientific">Saponaria officinalis</name>
    <name type="common">Common soapwort</name>
    <name type="synonym">Lychnis saponaria</name>
    <dbReference type="NCBI Taxonomy" id="3572"/>
    <lineage>
        <taxon>Eukaryota</taxon>
        <taxon>Viridiplantae</taxon>
        <taxon>Streptophyta</taxon>
        <taxon>Embryophyta</taxon>
        <taxon>Tracheophyta</taxon>
        <taxon>Spermatophyta</taxon>
        <taxon>Magnoliopsida</taxon>
        <taxon>eudicotyledons</taxon>
        <taxon>Gunneridae</taxon>
        <taxon>Pentapetalae</taxon>
        <taxon>Caryophyllales</taxon>
        <taxon>Caryophyllaceae</taxon>
        <taxon>Caryophylleae</taxon>
        <taxon>Saponaria</taxon>
    </lineage>
</organism>
<feature type="compositionally biased region" description="Polar residues" evidence="3">
    <location>
        <begin position="43"/>
        <end position="64"/>
    </location>
</feature>
<gene>
    <name evidence="4" type="ORF">RND81_04G067800</name>
</gene>
<keyword evidence="5" id="KW-1185">Reference proteome</keyword>
<feature type="compositionally biased region" description="Polar residues" evidence="3">
    <location>
        <begin position="1"/>
        <end position="14"/>
    </location>
</feature>
<evidence type="ECO:0000313" key="5">
    <source>
        <dbReference type="Proteomes" id="UP001443914"/>
    </source>
</evidence>
<reference evidence="4 5" key="1">
    <citation type="submission" date="2024-03" db="EMBL/GenBank/DDBJ databases">
        <title>WGS assembly of Saponaria officinalis var. Norfolk2.</title>
        <authorList>
            <person name="Jenkins J."/>
            <person name="Shu S."/>
            <person name="Grimwood J."/>
            <person name="Barry K."/>
            <person name="Goodstein D."/>
            <person name="Schmutz J."/>
            <person name="Leebens-Mack J."/>
            <person name="Osbourn A."/>
        </authorList>
    </citation>
    <scope>NUCLEOTIDE SEQUENCE [LARGE SCALE GENOMIC DNA]</scope>
    <source>
        <strain evidence="5">cv. Norfolk2</strain>
        <strain evidence="4">JIC</strain>
        <tissue evidence="4">Leaf</tissue>
    </source>
</reference>
<dbReference type="EMBL" id="JBDFQZ010000004">
    <property type="protein sequence ID" value="KAK9733439.1"/>
    <property type="molecule type" value="Genomic_DNA"/>
</dbReference>
<evidence type="ECO:0000313" key="4">
    <source>
        <dbReference type="EMBL" id="KAK9733436.1"/>
    </source>
</evidence>
<dbReference type="PANTHER" id="PTHR34224">
    <property type="entry name" value="INTERACTOR OF CONSTITUTIVE ACTIVE ROPS 2, CHLOROPLASTIC-RELATED"/>
    <property type="match status" value="1"/>
</dbReference>
<comment type="similarity">
    <text evidence="1">Belongs to the ICR family.</text>
</comment>
<feature type="region of interest" description="Disordered" evidence="3">
    <location>
        <begin position="1"/>
        <end position="85"/>
    </location>
</feature>
<dbReference type="InterPro" id="IPR029688">
    <property type="entry name" value="ICR"/>
</dbReference>
<dbReference type="EMBL" id="JBDFQZ010000004">
    <property type="protein sequence ID" value="KAK9733438.1"/>
    <property type="molecule type" value="Genomic_DNA"/>
</dbReference>
<keyword evidence="2" id="KW-0175">Coiled coil</keyword>
<comment type="caution">
    <text evidence="4">The sequence shown here is derived from an EMBL/GenBank/DDBJ whole genome shotgun (WGS) entry which is preliminary data.</text>
</comment>
<dbReference type="Proteomes" id="UP001443914">
    <property type="component" value="Unassembled WGS sequence"/>
</dbReference>
<name>A0AAW1LJG9_SAPOF</name>
<dbReference type="AlphaFoldDB" id="A0AAW1LJG9"/>